<reference evidence="2" key="5">
    <citation type="journal article" date="2021" name="G3 (Bethesda)">
        <title>Aegilops tauschii genome assembly Aet v5.0 features greater sequence contiguity and improved annotation.</title>
        <authorList>
            <person name="Wang L."/>
            <person name="Zhu T."/>
            <person name="Rodriguez J.C."/>
            <person name="Deal K.R."/>
            <person name="Dubcovsky J."/>
            <person name="McGuire P.E."/>
            <person name="Lux T."/>
            <person name="Spannagl M."/>
            <person name="Mayer K.F.X."/>
            <person name="Baldrich P."/>
            <person name="Meyers B.C."/>
            <person name="Huo N."/>
            <person name="Gu Y.Q."/>
            <person name="Zhou H."/>
            <person name="Devos K.M."/>
            <person name="Bennetzen J.L."/>
            <person name="Unver T."/>
            <person name="Budak H."/>
            <person name="Gulick P.J."/>
            <person name="Galiba G."/>
            <person name="Kalapos B."/>
            <person name="Nelson D.R."/>
            <person name="Li P."/>
            <person name="You F.M."/>
            <person name="Luo M.C."/>
            <person name="Dvorak J."/>
        </authorList>
    </citation>
    <scope>NUCLEOTIDE SEQUENCE [LARGE SCALE GENOMIC DNA]</scope>
    <source>
        <strain evidence="2">cv. AL8/78</strain>
    </source>
</reference>
<feature type="region of interest" description="Disordered" evidence="1">
    <location>
        <begin position="11"/>
        <end position="30"/>
    </location>
</feature>
<sequence>RGPPVDLFLSLPLPGSRTGDATHAPSMPCSRLIRGSSTRASRGTPWRHLLLSFSWRAKTSTERPPSRHRSGRCLTCGSI</sequence>
<keyword evidence="3" id="KW-1185">Reference proteome</keyword>
<evidence type="ECO:0000313" key="3">
    <source>
        <dbReference type="Proteomes" id="UP000015105"/>
    </source>
</evidence>
<reference evidence="2" key="4">
    <citation type="submission" date="2019-03" db="UniProtKB">
        <authorList>
            <consortium name="EnsemblPlants"/>
        </authorList>
    </citation>
    <scope>IDENTIFICATION</scope>
</reference>
<protein>
    <submittedName>
        <fullName evidence="2">Uncharacterized protein</fullName>
    </submittedName>
</protein>
<name>A0A452XU63_AEGTS</name>
<dbReference type="Proteomes" id="UP000015105">
    <property type="component" value="Chromosome 1D"/>
</dbReference>
<dbReference type="EnsemblPlants" id="AET1Gv20164900.1">
    <property type="protein sequence ID" value="AET1Gv20164900.1"/>
    <property type="gene ID" value="AET1Gv20164900"/>
</dbReference>
<reference evidence="3" key="1">
    <citation type="journal article" date="2014" name="Science">
        <title>Ancient hybridizations among the ancestral genomes of bread wheat.</title>
        <authorList>
            <consortium name="International Wheat Genome Sequencing Consortium,"/>
            <person name="Marcussen T."/>
            <person name="Sandve S.R."/>
            <person name="Heier L."/>
            <person name="Spannagl M."/>
            <person name="Pfeifer M."/>
            <person name="Jakobsen K.S."/>
            <person name="Wulff B.B."/>
            <person name="Steuernagel B."/>
            <person name="Mayer K.F."/>
            <person name="Olsen O.A."/>
        </authorList>
    </citation>
    <scope>NUCLEOTIDE SEQUENCE [LARGE SCALE GENOMIC DNA]</scope>
    <source>
        <strain evidence="3">cv. AL8/78</strain>
    </source>
</reference>
<dbReference type="AlphaFoldDB" id="A0A452XU63"/>
<dbReference type="Gramene" id="AET1Gv20164900.1">
    <property type="protein sequence ID" value="AET1Gv20164900.1"/>
    <property type="gene ID" value="AET1Gv20164900"/>
</dbReference>
<accession>A0A452XU63</accession>
<evidence type="ECO:0000256" key="1">
    <source>
        <dbReference type="SAM" id="MobiDB-lite"/>
    </source>
</evidence>
<reference evidence="2" key="3">
    <citation type="journal article" date="2017" name="Nature">
        <title>Genome sequence of the progenitor of the wheat D genome Aegilops tauschii.</title>
        <authorList>
            <person name="Luo M.C."/>
            <person name="Gu Y.Q."/>
            <person name="Puiu D."/>
            <person name="Wang H."/>
            <person name="Twardziok S.O."/>
            <person name="Deal K.R."/>
            <person name="Huo N."/>
            <person name="Zhu T."/>
            <person name="Wang L."/>
            <person name="Wang Y."/>
            <person name="McGuire P.E."/>
            <person name="Liu S."/>
            <person name="Long H."/>
            <person name="Ramasamy R.K."/>
            <person name="Rodriguez J.C."/>
            <person name="Van S.L."/>
            <person name="Yuan L."/>
            <person name="Wang Z."/>
            <person name="Xia Z."/>
            <person name="Xiao L."/>
            <person name="Anderson O.D."/>
            <person name="Ouyang S."/>
            <person name="Liang Y."/>
            <person name="Zimin A.V."/>
            <person name="Pertea G."/>
            <person name="Qi P."/>
            <person name="Bennetzen J.L."/>
            <person name="Dai X."/>
            <person name="Dawson M.W."/>
            <person name="Muller H.G."/>
            <person name="Kugler K."/>
            <person name="Rivarola-Duarte L."/>
            <person name="Spannagl M."/>
            <person name="Mayer K.F.X."/>
            <person name="Lu F.H."/>
            <person name="Bevan M.W."/>
            <person name="Leroy P."/>
            <person name="Li P."/>
            <person name="You F.M."/>
            <person name="Sun Q."/>
            <person name="Liu Z."/>
            <person name="Lyons E."/>
            <person name="Wicker T."/>
            <person name="Salzberg S.L."/>
            <person name="Devos K.M."/>
            <person name="Dvorak J."/>
        </authorList>
    </citation>
    <scope>NUCLEOTIDE SEQUENCE [LARGE SCALE GENOMIC DNA]</scope>
    <source>
        <strain evidence="2">cv. AL8/78</strain>
    </source>
</reference>
<evidence type="ECO:0000313" key="2">
    <source>
        <dbReference type="EnsemblPlants" id="AET1Gv20164900.3"/>
    </source>
</evidence>
<dbReference type="EnsemblPlants" id="AET1Gv20164900.3">
    <property type="protein sequence ID" value="AET1Gv20164900.3"/>
    <property type="gene ID" value="AET1Gv20164900"/>
</dbReference>
<feature type="region of interest" description="Disordered" evidence="1">
    <location>
        <begin position="59"/>
        <end position="79"/>
    </location>
</feature>
<organism evidence="2 3">
    <name type="scientific">Aegilops tauschii subsp. strangulata</name>
    <name type="common">Goatgrass</name>
    <dbReference type="NCBI Taxonomy" id="200361"/>
    <lineage>
        <taxon>Eukaryota</taxon>
        <taxon>Viridiplantae</taxon>
        <taxon>Streptophyta</taxon>
        <taxon>Embryophyta</taxon>
        <taxon>Tracheophyta</taxon>
        <taxon>Spermatophyta</taxon>
        <taxon>Magnoliopsida</taxon>
        <taxon>Liliopsida</taxon>
        <taxon>Poales</taxon>
        <taxon>Poaceae</taxon>
        <taxon>BOP clade</taxon>
        <taxon>Pooideae</taxon>
        <taxon>Triticodae</taxon>
        <taxon>Triticeae</taxon>
        <taxon>Triticinae</taxon>
        <taxon>Aegilops</taxon>
    </lineage>
</organism>
<proteinExistence type="predicted"/>
<dbReference type="Gramene" id="AET1Gv20164900.3">
    <property type="protein sequence ID" value="AET1Gv20164900.3"/>
    <property type="gene ID" value="AET1Gv20164900"/>
</dbReference>
<reference evidence="3" key="2">
    <citation type="journal article" date="2017" name="Nat. Plants">
        <title>The Aegilops tauschii genome reveals multiple impacts of transposons.</title>
        <authorList>
            <person name="Zhao G."/>
            <person name="Zou C."/>
            <person name="Li K."/>
            <person name="Wang K."/>
            <person name="Li T."/>
            <person name="Gao L."/>
            <person name="Zhang X."/>
            <person name="Wang H."/>
            <person name="Yang Z."/>
            <person name="Liu X."/>
            <person name="Jiang W."/>
            <person name="Mao L."/>
            <person name="Kong X."/>
            <person name="Jiao Y."/>
            <person name="Jia J."/>
        </authorList>
    </citation>
    <scope>NUCLEOTIDE SEQUENCE [LARGE SCALE GENOMIC DNA]</scope>
    <source>
        <strain evidence="3">cv. AL8/78</strain>
    </source>
</reference>